<name>A0ABY7EGH4_MYAAR</name>
<evidence type="ECO:0000313" key="1">
    <source>
        <dbReference type="EMBL" id="WAR09093.1"/>
    </source>
</evidence>
<dbReference type="EMBL" id="CP111017">
    <property type="protein sequence ID" value="WAR09093.1"/>
    <property type="molecule type" value="Genomic_DNA"/>
</dbReference>
<accession>A0ABY7EGH4</accession>
<sequence>MRMVPYLNFTNLSLRCRPACKTKVNKRNKERYDYTCGSVIVPEGDSLEGVVSVRQQMDCSTPIEFPYYAGNNPVAVRKDICCHCGEGGTERDAALLQKYKTVLPVCRACKLIKDIPKRNPINMQILLMN</sequence>
<dbReference type="Proteomes" id="UP001164746">
    <property type="component" value="Chromosome 6"/>
</dbReference>
<protein>
    <submittedName>
        <fullName evidence="1">Uncharacterized protein</fullName>
    </submittedName>
</protein>
<evidence type="ECO:0000313" key="2">
    <source>
        <dbReference type="Proteomes" id="UP001164746"/>
    </source>
</evidence>
<keyword evidence="2" id="KW-1185">Reference proteome</keyword>
<gene>
    <name evidence="1" type="ORF">MAR_019051</name>
</gene>
<organism evidence="1 2">
    <name type="scientific">Mya arenaria</name>
    <name type="common">Soft-shell clam</name>
    <dbReference type="NCBI Taxonomy" id="6604"/>
    <lineage>
        <taxon>Eukaryota</taxon>
        <taxon>Metazoa</taxon>
        <taxon>Spiralia</taxon>
        <taxon>Lophotrochozoa</taxon>
        <taxon>Mollusca</taxon>
        <taxon>Bivalvia</taxon>
        <taxon>Autobranchia</taxon>
        <taxon>Heteroconchia</taxon>
        <taxon>Euheterodonta</taxon>
        <taxon>Imparidentia</taxon>
        <taxon>Neoheterodontei</taxon>
        <taxon>Myida</taxon>
        <taxon>Myoidea</taxon>
        <taxon>Myidae</taxon>
        <taxon>Mya</taxon>
    </lineage>
</organism>
<proteinExistence type="predicted"/>
<reference evidence="1" key="1">
    <citation type="submission" date="2022-11" db="EMBL/GenBank/DDBJ databases">
        <title>Centuries of genome instability and evolution in soft-shell clam transmissible cancer (bioRxiv).</title>
        <authorList>
            <person name="Hart S.F.M."/>
            <person name="Yonemitsu M.A."/>
            <person name="Giersch R.M."/>
            <person name="Beal B.F."/>
            <person name="Arriagada G."/>
            <person name="Davis B.W."/>
            <person name="Ostrander E.A."/>
            <person name="Goff S.P."/>
            <person name="Metzger M.J."/>
        </authorList>
    </citation>
    <scope>NUCLEOTIDE SEQUENCE</scope>
    <source>
        <strain evidence="1">MELC-2E11</strain>
        <tissue evidence="1">Siphon/mantle</tissue>
    </source>
</reference>